<dbReference type="EMBL" id="UINC01119477">
    <property type="protein sequence ID" value="SVC93322.1"/>
    <property type="molecule type" value="Genomic_DNA"/>
</dbReference>
<sequence>MTAKPLISFSKIAEEDLNFLDIDEWPDWQAQFGNHQPLKLEIGFGMGNFLIEMAAQEPQSNFIGMDFYHKGIRKLMTRKKKLQLENIRVAYGDVRIKIPLLFKDGELETVYINFPDPWPKKRHTKRRLIKPDFVKLIGQKLAPEGRIYLATDSEVYAMEMLECFNSEPLFHNQDPGSGFLGSREDLPKTKYEKNFINAGHKIYYLEFSRMGIATPIA</sequence>
<name>A0A382R808_9ZZZZ</name>
<keyword evidence="5" id="KW-0949">S-adenosyl-L-methionine</keyword>
<dbReference type="InterPro" id="IPR055361">
    <property type="entry name" value="tRNA_methyltr_TrmB_bact"/>
</dbReference>
<evidence type="ECO:0000256" key="6">
    <source>
        <dbReference type="ARBA" id="ARBA00022694"/>
    </source>
</evidence>
<dbReference type="EC" id="2.1.1.33" evidence="2"/>
<dbReference type="InterPro" id="IPR003358">
    <property type="entry name" value="tRNA_(Gua-N-7)_MeTrfase_Trmb"/>
</dbReference>
<evidence type="ECO:0000256" key="2">
    <source>
        <dbReference type="ARBA" id="ARBA00011977"/>
    </source>
</evidence>
<dbReference type="PROSITE" id="PS51625">
    <property type="entry name" value="SAM_MT_TRMB"/>
    <property type="match status" value="1"/>
</dbReference>
<dbReference type="SUPFAM" id="SSF53335">
    <property type="entry name" value="S-adenosyl-L-methionine-dependent methyltransferases"/>
    <property type="match status" value="1"/>
</dbReference>
<keyword evidence="3" id="KW-0489">Methyltransferase</keyword>
<dbReference type="Pfam" id="PF02390">
    <property type="entry name" value="Methyltransf_4"/>
    <property type="match status" value="1"/>
</dbReference>
<dbReference type="PANTHER" id="PTHR23417">
    <property type="entry name" value="3-DEOXY-D-MANNO-OCTULOSONIC-ACID TRANSFERASE/TRNA GUANINE-N 7 - -METHYLTRANSFERASE"/>
    <property type="match status" value="1"/>
</dbReference>
<keyword evidence="4" id="KW-0808">Transferase</keyword>
<evidence type="ECO:0000256" key="3">
    <source>
        <dbReference type="ARBA" id="ARBA00022603"/>
    </source>
</evidence>
<protein>
    <recommendedName>
        <fullName evidence="2">tRNA (guanine(46)-N(7))-methyltransferase</fullName>
        <ecNumber evidence="2">2.1.1.33</ecNumber>
    </recommendedName>
</protein>
<dbReference type="GO" id="GO:0008176">
    <property type="term" value="F:tRNA (guanine(46)-N7)-methyltransferase activity"/>
    <property type="evidence" value="ECO:0007669"/>
    <property type="project" value="UniProtKB-EC"/>
</dbReference>
<dbReference type="GO" id="GO:0043527">
    <property type="term" value="C:tRNA methyltransferase complex"/>
    <property type="evidence" value="ECO:0007669"/>
    <property type="project" value="TreeGrafter"/>
</dbReference>
<evidence type="ECO:0000256" key="5">
    <source>
        <dbReference type="ARBA" id="ARBA00022691"/>
    </source>
</evidence>
<reference evidence="7" key="1">
    <citation type="submission" date="2018-05" db="EMBL/GenBank/DDBJ databases">
        <authorList>
            <person name="Lanie J.A."/>
            <person name="Ng W.-L."/>
            <person name="Kazmierczak K.M."/>
            <person name="Andrzejewski T.M."/>
            <person name="Davidsen T.M."/>
            <person name="Wayne K.J."/>
            <person name="Tettelin H."/>
            <person name="Glass J.I."/>
            <person name="Rusch D."/>
            <person name="Podicherti R."/>
            <person name="Tsui H.-C.T."/>
            <person name="Winkler M.E."/>
        </authorList>
    </citation>
    <scope>NUCLEOTIDE SEQUENCE</scope>
</reference>
<dbReference type="NCBIfam" id="TIGR00091">
    <property type="entry name" value="tRNA (guanosine(46)-N7)-methyltransferase TrmB"/>
    <property type="match status" value="1"/>
</dbReference>
<dbReference type="PANTHER" id="PTHR23417:SF14">
    <property type="entry name" value="PENTACOTRIPEPTIDE-REPEAT REGION OF PRORP DOMAIN-CONTAINING PROTEIN"/>
    <property type="match status" value="1"/>
</dbReference>
<dbReference type="HAMAP" id="MF_01057">
    <property type="entry name" value="tRNA_methyltr_TrmB"/>
    <property type="match status" value="1"/>
</dbReference>
<evidence type="ECO:0000313" key="7">
    <source>
        <dbReference type="EMBL" id="SVC93322.1"/>
    </source>
</evidence>
<dbReference type="Gene3D" id="3.40.50.150">
    <property type="entry name" value="Vaccinia Virus protein VP39"/>
    <property type="match status" value="1"/>
</dbReference>
<dbReference type="InterPro" id="IPR029063">
    <property type="entry name" value="SAM-dependent_MTases_sf"/>
</dbReference>
<dbReference type="AlphaFoldDB" id="A0A382R808"/>
<gene>
    <name evidence="7" type="ORF">METZ01_LOCUS346176</name>
</gene>
<organism evidence="7">
    <name type="scientific">marine metagenome</name>
    <dbReference type="NCBI Taxonomy" id="408172"/>
    <lineage>
        <taxon>unclassified sequences</taxon>
        <taxon>metagenomes</taxon>
        <taxon>ecological metagenomes</taxon>
    </lineage>
</organism>
<evidence type="ECO:0000256" key="4">
    <source>
        <dbReference type="ARBA" id="ARBA00022679"/>
    </source>
</evidence>
<proteinExistence type="inferred from homology"/>
<evidence type="ECO:0000256" key="1">
    <source>
        <dbReference type="ARBA" id="ARBA00000142"/>
    </source>
</evidence>
<keyword evidence="6" id="KW-0819">tRNA processing</keyword>
<comment type="catalytic activity">
    <reaction evidence="1">
        <text>guanosine(46) in tRNA + S-adenosyl-L-methionine = N(7)-methylguanosine(46) in tRNA + S-adenosyl-L-homocysteine</text>
        <dbReference type="Rhea" id="RHEA:42708"/>
        <dbReference type="Rhea" id="RHEA-COMP:10188"/>
        <dbReference type="Rhea" id="RHEA-COMP:10189"/>
        <dbReference type="ChEBI" id="CHEBI:57856"/>
        <dbReference type="ChEBI" id="CHEBI:59789"/>
        <dbReference type="ChEBI" id="CHEBI:74269"/>
        <dbReference type="ChEBI" id="CHEBI:74480"/>
        <dbReference type="EC" id="2.1.1.33"/>
    </reaction>
</comment>
<accession>A0A382R808</accession>
<dbReference type="CDD" id="cd02440">
    <property type="entry name" value="AdoMet_MTases"/>
    <property type="match status" value="1"/>
</dbReference>